<dbReference type="Proteomes" id="UP000324646">
    <property type="component" value="Chromosome"/>
</dbReference>
<dbReference type="InterPro" id="IPR014054">
    <property type="entry name" value="Phage_regulatory_Rha"/>
</dbReference>
<dbReference type="SUPFAM" id="SSF58100">
    <property type="entry name" value="Bacterial hemolysins"/>
    <property type="match status" value="1"/>
</dbReference>
<reference evidence="2 3" key="1">
    <citation type="submission" date="2019-07" db="EMBL/GenBank/DDBJ databases">
        <title>Complete genome of Crassaminicella thermophila SY095.</title>
        <authorList>
            <person name="Li X."/>
        </authorList>
    </citation>
    <scope>NUCLEOTIDE SEQUENCE [LARGE SCALE GENOMIC DNA]</scope>
    <source>
        <strain evidence="2 3">SY095</strain>
    </source>
</reference>
<accession>A0A5C0SCI8</accession>
<evidence type="ECO:0000256" key="1">
    <source>
        <dbReference type="SAM" id="Coils"/>
    </source>
</evidence>
<name>A0A5C0SCI8_CRATE</name>
<dbReference type="RefSeq" id="WP_148808812.1">
    <property type="nucleotide sequence ID" value="NZ_CP042243.1"/>
</dbReference>
<dbReference type="EMBL" id="CP042243">
    <property type="protein sequence ID" value="QEK11657.1"/>
    <property type="molecule type" value="Genomic_DNA"/>
</dbReference>
<dbReference type="KEGG" id="crs:FQB35_04380"/>
<dbReference type="AlphaFoldDB" id="A0A5C0SCI8"/>
<gene>
    <name evidence="2" type="ORF">FQB35_04380</name>
</gene>
<keyword evidence="1" id="KW-0175">Coiled coil</keyword>
<dbReference type="NCBIfam" id="TIGR02681">
    <property type="entry name" value="phage_pRha"/>
    <property type="match status" value="1"/>
</dbReference>
<evidence type="ECO:0000313" key="3">
    <source>
        <dbReference type="Proteomes" id="UP000324646"/>
    </source>
</evidence>
<organism evidence="2 3">
    <name type="scientific">Crassaminicella thermophila</name>
    <dbReference type="NCBI Taxonomy" id="2599308"/>
    <lineage>
        <taxon>Bacteria</taxon>
        <taxon>Bacillati</taxon>
        <taxon>Bacillota</taxon>
        <taxon>Clostridia</taxon>
        <taxon>Eubacteriales</taxon>
        <taxon>Clostridiaceae</taxon>
        <taxon>Crassaminicella</taxon>
    </lineage>
</organism>
<keyword evidence="3" id="KW-1185">Reference proteome</keyword>
<evidence type="ECO:0000313" key="2">
    <source>
        <dbReference type="EMBL" id="QEK11657.1"/>
    </source>
</evidence>
<sequence length="246" mass="28594">MKELITKPATLDSREVAEMVGKRHSDLLRDIETYIQYLENAKLRSQDFFLESTYKAEGNNKTYKRYNVTKKGCEFIAHKLTGQKGAIFTARYINKFHEMEQQLSAPLQQLSPQLQLLINMELEQKKLKADIQETKKELQDMRDVITLDTTSWRTDARNIIVKIAQKLGGFGYIKEVNTEIYTLLDKRMGTNLKQRLTNKRRRMADEGVCKSRRDKLNYLDVIADDKKLIEGYVAITKEMAIKYGVA</sequence>
<dbReference type="Pfam" id="PF09669">
    <property type="entry name" value="Phage_pRha"/>
    <property type="match status" value="1"/>
</dbReference>
<feature type="coiled-coil region" evidence="1">
    <location>
        <begin position="117"/>
        <end position="144"/>
    </location>
</feature>
<proteinExistence type="predicted"/>
<protein>
    <submittedName>
        <fullName evidence="2">Rha family transcriptional regulator</fullName>
    </submittedName>
</protein>
<dbReference type="OrthoDB" id="9812611at2"/>